<proteinExistence type="predicted"/>
<gene>
    <name evidence="2" type="ORF">EWM57_07230</name>
</gene>
<sequence>MDEHFAVVRSYLALSQALETSPAAYANVFHPQIEQIEYPNLLTKTTQRRTFEAILDNIRAGRELLKSPQFEDIQLVARTDGSVVLETHWHATIMKDFSPMRSGGELAAHFCMIFEFEDGLIIRHRTYRCYELFSE</sequence>
<protein>
    <submittedName>
        <fullName evidence="2">Nuclear transport factor 2 family protein</fullName>
    </submittedName>
</protein>
<comment type="caution">
    <text evidence="2">The sequence shown here is derived from an EMBL/GenBank/DDBJ whole genome shotgun (WGS) entry which is preliminary data.</text>
</comment>
<dbReference type="EMBL" id="SEWE01000011">
    <property type="protein sequence ID" value="RYU81025.1"/>
    <property type="molecule type" value="Genomic_DNA"/>
</dbReference>
<name>A0A4Q5LCZ4_9BACT</name>
<evidence type="ECO:0000259" key="1">
    <source>
        <dbReference type="Pfam" id="PF12680"/>
    </source>
</evidence>
<evidence type="ECO:0000313" key="3">
    <source>
        <dbReference type="Proteomes" id="UP000294155"/>
    </source>
</evidence>
<keyword evidence="3" id="KW-1185">Reference proteome</keyword>
<dbReference type="Proteomes" id="UP000294155">
    <property type="component" value="Unassembled WGS sequence"/>
</dbReference>
<dbReference type="InterPro" id="IPR032710">
    <property type="entry name" value="NTF2-like_dom_sf"/>
</dbReference>
<dbReference type="OrthoDB" id="3475938at2"/>
<dbReference type="Gene3D" id="3.10.450.50">
    <property type="match status" value="1"/>
</dbReference>
<feature type="domain" description="SnoaL-like" evidence="1">
    <location>
        <begin position="21"/>
        <end position="124"/>
    </location>
</feature>
<accession>A0A4Q5LCZ4</accession>
<evidence type="ECO:0000313" key="2">
    <source>
        <dbReference type="EMBL" id="RYU81025.1"/>
    </source>
</evidence>
<dbReference type="SUPFAM" id="SSF54427">
    <property type="entry name" value="NTF2-like"/>
    <property type="match status" value="1"/>
</dbReference>
<organism evidence="2 3">
    <name type="scientific">Hymenobacter persicinus</name>
    <dbReference type="NCBI Taxonomy" id="2025506"/>
    <lineage>
        <taxon>Bacteria</taxon>
        <taxon>Pseudomonadati</taxon>
        <taxon>Bacteroidota</taxon>
        <taxon>Cytophagia</taxon>
        <taxon>Cytophagales</taxon>
        <taxon>Hymenobacteraceae</taxon>
        <taxon>Hymenobacter</taxon>
    </lineage>
</organism>
<dbReference type="Pfam" id="PF12680">
    <property type="entry name" value="SnoaL_2"/>
    <property type="match status" value="1"/>
</dbReference>
<dbReference type="InterPro" id="IPR037401">
    <property type="entry name" value="SnoaL-like"/>
</dbReference>
<dbReference type="RefSeq" id="WP_129920469.1">
    <property type="nucleotide sequence ID" value="NZ_SEWE01000011.1"/>
</dbReference>
<dbReference type="AlphaFoldDB" id="A0A4Q5LCZ4"/>
<reference evidence="2 3" key="1">
    <citation type="submission" date="2019-02" db="EMBL/GenBank/DDBJ databases">
        <title>Bacterial novel species isolated from soil.</title>
        <authorList>
            <person name="Jung H.-Y."/>
        </authorList>
    </citation>
    <scope>NUCLEOTIDE SEQUENCE [LARGE SCALE GENOMIC DNA]</scope>
    <source>
        <strain evidence="2 3">1-3-3-3</strain>
    </source>
</reference>